<protein>
    <recommendedName>
        <fullName evidence="10">Fluoride-specific ion channel</fullName>
    </recommendedName>
</protein>
<comment type="catalytic activity">
    <reaction evidence="8">
        <text>fluoride(in) = fluoride(out)</text>
        <dbReference type="Rhea" id="RHEA:76159"/>
        <dbReference type="ChEBI" id="CHEBI:17051"/>
    </reaction>
    <physiologicalReaction direction="left-to-right" evidence="8">
        <dbReference type="Rhea" id="RHEA:76160"/>
    </physiologicalReaction>
</comment>
<comment type="caution">
    <text evidence="10">Lacks conserved residue(s) required for the propagation of feature annotation.</text>
</comment>
<keyword evidence="5 10" id="KW-0472">Membrane</keyword>
<evidence type="ECO:0000256" key="10">
    <source>
        <dbReference type="RuleBase" id="RU004340"/>
    </source>
</evidence>
<evidence type="ECO:0000256" key="5">
    <source>
        <dbReference type="ARBA" id="ARBA00023136"/>
    </source>
</evidence>
<evidence type="ECO:0000313" key="11">
    <source>
        <dbReference type="EMBL" id="TVS27249.1"/>
    </source>
</evidence>
<feature type="transmembrane region" description="Helical" evidence="10">
    <location>
        <begin position="58"/>
        <end position="76"/>
    </location>
</feature>
<dbReference type="Pfam" id="PF02537">
    <property type="entry name" value="CRCB"/>
    <property type="match status" value="1"/>
</dbReference>
<evidence type="ECO:0000256" key="4">
    <source>
        <dbReference type="ARBA" id="ARBA00022989"/>
    </source>
</evidence>
<dbReference type="Proteomes" id="UP000336646">
    <property type="component" value="Unassembled WGS sequence"/>
</dbReference>
<reference evidence="11 12" key="1">
    <citation type="submission" date="2018-12" db="EMBL/GenBank/DDBJ databases">
        <title>Corynebacterium sanguinis sp. nov., a clinically-associated and environmental corynebacterium.</title>
        <authorList>
            <person name="Gonzales-Siles L."/>
            <person name="Jaen-Luchoro D."/>
            <person name="Cardew S."/>
            <person name="Inganas E."/>
            <person name="Ohlen M."/>
            <person name="Jensie-Markopolous S."/>
            <person name="Pinyeiro-Iglesias B."/>
            <person name="Molin K."/>
            <person name="Skovbjerg S."/>
            <person name="Svensson-Stadler L."/>
            <person name="Funke G."/>
            <person name="Moore E.R.B."/>
        </authorList>
    </citation>
    <scope>NUCLEOTIDE SEQUENCE [LARGE SCALE GENOMIC DNA]</scope>
    <source>
        <strain evidence="11 12">58734</strain>
    </source>
</reference>
<comment type="similarity">
    <text evidence="7 10">Belongs to the fluoride channel Fluc/FEX (TC 1.A.43) family.</text>
</comment>
<dbReference type="GO" id="GO:0005886">
    <property type="term" value="C:plasma membrane"/>
    <property type="evidence" value="ECO:0007669"/>
    <property type="project" value="UniProtKB-SubCell"/>
</dbReference>
<evidence type="ECO:0000256" key="9">
    <source>
        <dbReference type="ARBA" id="ARBA00049940"/>
    </source>
</evidence>
<dbReference type="InterPro" id="IPR003691">
    <property type="entry name" value="FluC"/>
</dbReference>
<feature type="transmembrane region" description="Helical" evidence="10">
    <location>
        <begin position="82"/>
        <end position="100"/>
    </location>
</feature>
<gene>
    <name evidence="11" type="ORF">EKI59_09415</name>
</gene>
<keyword evidence="2" id="KW-1003">Cell membrane</keyword>
<proteinExistence type="inferred from homology"/>
<evidence type="ECO:0000256" key="8">
    <source>
        <dbReference type="ARBA" id="ARBA00035585"/>
    </source>
</evidence>
<evidence type="ECO:0000256" key="7">
    <source>
        <dbReference type="ARBA" id="ARBA00035120"/>
    </source>
</evidence>
<dbReference type="AlphaFoldDB" id="A0A6C1TW49"/>
<keyword evidence="6" id="KW-0407">Ion channel</keyword>
<comment type="caution">
    <text evidence="11">The sequence shown here is derived from an EMBL/GenBank/DDBJ whole genome shotgun (WGS) entry which is preliminary data.</text>
</comment>
<evidence type="ECO:0000256" key="6">
    <source>
        <dbReference type="ARBA" id="ARBA00023303"/>
    </source>
</evidence>
<keyword evidence="3 10" id="KW-0812">Transmembrane</keyword>
<dbReference type="GeneID" id="74901906"/>
<dbReference type="OrthoDB" id="4408652at2"/>
<accession>A0A6C1TW49</accession>
<sequence length="111" mass="11273">MKEALIVGAGATLGALTRWAITLALPVVLPVPLDGIHLVNVLGCLAMGFFAPGKFWGTGFLGGFTTFSGVAIAAALSSPLGAIALLAVYFVVCVGAWLLGDALRTRTRGTA</sequence>
<comment type="subcellular location">
    <subcellularLocation>
        <location evidence="1">Cell membrane</location>
        <topology evidence="1">Multi-pass membrane protein</topology>
    </subcellularLocation>
</comment>
<evidence type="ECO:0000313" key="12">
    <source>
        <dbReference type="Proteomes" id="UP000336646"/>
    </source>
</evidence>
<comment type="function">
    <text evidence="9">Fluoride-specific ion channel. Important for reducing fluoride concentration in the cell, thus reducing its toxicity.</text>
</comment>
<keyword evidence="4 10" id="KW-1133">Transmembrane helix</keyword>
<keyword evidence="6" id="KW-0406">Ion transport</keyword>
<evidence type="ECO:0000256" key="3">
    <source>
        <dbReference type="ARBA" id="ARBA00022692"/>
    </source>
</evidence>
<evidence type="ECO:0000256" key="2">
    <source>
        <dbReference type="ARBA" id="ARBA00022475"/>
    </source>
</evidence>
<evidence type="ECO:0000256" key="1">
    <source>
        <dbReference type="ARBA" id="ARBA00004651"/>
    </source>
</evidence>
<dbReference type="RefSeq" id="WP_144317891.1">
    <property type="nucleotide sequence ID" value="NZ_CP038157.1"/>
</dbReference>
<dbReference type="EMBL" id="RXIR01000022">
    <property type="protein sequence ID" value="TVS27249.1"/>
    <property type="molecule type" value="Genomic_DNA"/>
</dbReference>
<organism evidence="11 12">
    <name type="scientific">Corynebacterium sanguinis</name>
    <dbReference type="NCBI Taxonomy" id="2594913"/>
    <lineage>
        <taxon>Bacteria</taxon>
        <taxon>Bacillati</taxon>
        <taxon>Actinomycetota</taxon>
        <taxon>Actinomycetes</taxon>
        <taxon>Mycobacteriales</taxon>
        <taxon>Corynebacteriaceae</taxon>
        <taxon>Corynebacterium</taxon>
    </lineage>
</organism>
<dbReference type="GO" id="GO:0034220">
    <property type="term" value="P:monoatomic ion transmembrane transport"/>
    <property type="evidence" value="ECO:0007669"/>
    <property type="project" value="UniProtKB-KW"/>
</dbReference>
<keyword evidence="6" id="KW-0813">Transport</keyword>
<name>A0A6C1TW49_9CORY</name>